<accession>A0ABM9AID5</accession>
<keyword evidence="5" id="KW-1133">Transmembrane helix</keyword>
<proteinExistence type="inferred from homology"/>
<feature type="domain" description="PpiC" evidence="6">
    <location>
        <begin position="147"/>
        <end position="264"/>
    </location>
</feature>
<keyword evidence="8" id="KW-1185">Reference proteome</keyword>
<dbReference type="InterPro" id="IPR000297">
    <property type="entry name" value="PPIase_PpiC"/>
</dbReference>
<evidence type="ECO:0000313" key="7">
    <source>
        <dbReference type="EMBL" id="CAH0992979.1"/>
    </source>
</evidence>
<dbReference type="RefSeq" id="WP_237445662.1">
    <property type="nucleotide sequence ID" value="NZ_CAKLPX010000004.1"/>
</dbReference>
<evidence type="ECO:0000313" key="8">
    <source>
        <dbReference type="Proteomes" id="UP000838100"/>
    </source>
</evidence>
<dbReference type="PANTHER" id="PTHR47245:SF2">
    <property type="entry name" value="PEPTIDYL-PROLYL CIS-TRANS ISOMERASE HP_0175-RELATED"/>
    <property type="match status" value="1"/>
</dbReference>
<dbReference type="Gene3D" id="3.10.50.40">
    <property type="match status" value="1"/>
</dbReference>
<organism evidence="7 8">
    <name type="scientific">Sinobacterium norvegicum</name>
    <dbReference type="NCBI Taxonomy" id="1641715"/>
    <lineage>
        <taxon>Bacteria</taxon>
        <taxon>Pseudomonadati</taxon>
        <taxon>Pseudomonadota</taxon>
        <taxon>Gammaproteobacteria</taxon>
        <taxon>Cellvibrionales</taxon>
        <taxon>Spongiibacteraceae</taxon>
        <taxon>Sinobacterium</taxon>
    </lineage>
</organism>
<feature type="transmembrane region" description="Helical" evidence="5">
    <location>
        <begin position="12"/>
        <end position="31"/>
    </location>
</feature>
<gene>
    <name evidence="7" type="ORF">SIN8267_03118</name>
</gene>
<evidence type="ECO:0000256" key="3">
    <source>
        <dbReference type="ARBA" id="ARBA00013194"/>
    </source>
</evidence>
<keyword evidence="5" id="KW-0812">Transmembrane</keyword>
<evidence type="ECO:0000259" key="6">
    <source>
        <dbReference type="Pfam" id="PF13145"/>
    </source>
</evidence>
<dbReference type="EMBL" id="CAKLPX010000004">
    <property type="protein sequence ID" value="CAH0992979.1"/>
    <property type="molecule type" value="Genomic_DNA"/>
</dbReference>
<comment type="catalytic activity">
    <reaction evidence="1">
        <text>[protein]-peptidylproline (omega=180) = [protein]-peptidylproline (omega=0)</text>
        <dbReference type="Rhea" id="RHEA:16237"/>
        <dbReference type="Rhea" id="RHEA-COMP:10747"/>
        <dbReference type="Rhea" id="RHEA-COMP:10748"/>
        <dbReference type="ChEBI" id="CHEBI:83833"/>
        <dbReference type="ChEBI" id="CHEBI:83834"/>
        <dbReference type="EC" id="5.2.1.8"/>
    </reaction>
</comment>
<sequence length="321" mass="35689">MNKLKTLMALPMAQFMAIGLLLFVASEYWLADKPVLLVTADQQQQALSRWRWQQGASPTTMEMSGIINGLIEQELLYQQAEANGLATMPVVVERLAQLSRYVEAGSVSSPAAALDDQQLRQRDPLIRRYLIQSMAESYRRAVEVATPSDSDIEAYYQQHYPTWLRPPRVAVSHAYFGGLSASSKSQAEQLVQRLMADETMTVEQAIEQGRAFYNGHQLPLKSESQLAALFGAEAAQQILLLPTGQWSAAVASSYGWHVFYPTSRQIAAAKLQAQVAFQIRSQLDQAAREQGYRETVAELLAQYEVVVEPIDSGEVLAYVAD</sequence>
<dbReference type="InterPro" id="IPR027304">
    <property type="entry name" value="Trigger_fact/SurA_dom_sf"/>
</dbReference>
<protein>
    <recommendedName>
        <fullName evidence="3">peptidylprolyl isomerase</fullName>
        <ecNumber evidence="3">5.2.1.8</ecNumber>
    </recommendedName>
</protein>
<evidence type="ECO:0000256" key="5">
    <source>
        <dbReference type="SAM" id="Phobius"/>
    </source>
</evidence>
<dbReference type="InterPro" id="IPR050245">
    <property type="entry name" value="PrsA_foldase"/>
</dbReference>
<comment type="similarity">
    <text evidence="2">Belongs to the PpiC/parvulin rotamase family.</text>
</comment>
<dbReference type="Gene3D" id="1.10.4030.10">
    <property type="entry name" value="Porin chaperone SurA, peptide-binding domain"/>
    <property type="match status" value="1"/>
</dbReference>
<reference evidence="7" key="1">
    <citation type="submission" date="2021-12" db="EMBL/GenBank/DDBJ databases">
        <authorList>
            <person name="Rodrigo-Torres L."/>
            <person name="Arahal R. D."/>
            <person name="Lucena T."/>
        </authorList>
    </citation>
    <scope>NUCLEOTIDE SEQUENCE</scope>
    <source>
        <strain evidence="7">CECT 8267</strain>
    </source>
</reference>
<dbReference type="EC" id="5.2.1.8" evidence="3"/>
<dbReference type="Proteomes" id="UP000838100">
    <property type="component" value="Unassembled WGS sequence"/>
</dbReference>
<name>A0ABM9AID5_9GAMM</name>
<evidence type="ECO:0000256" key="4">
    <source>
        <dbReference type="ARBA" id="ARBA00023110"/>
    </source>
</evidence>
<keyword evidence="4" id="KW-0697">Rotamase</keyword>
<evidence type="ECO:0000256" key="2">
    <source>
        <dbReference type="ARBA" id="ARBA00007656"/>
    </source>
</evidence>
<keyword evidence="5" id="KW-0472">Membrane</keyword>
<comment type="caution">
    <text evidence="7">The sequence shown here is derived from an EMBL/GenBank/DDBJ whole genome shotgun (WGS) entry which is preliminary data.</text>
</comment>
<dbReference type="SUPFAM" id="SSF109998">
    <property type="entry name" value="Triger factor/SurA peptide-binding domain-like"/>
    <property type="match status" value="1"/>
</dbReference>
<dbReference type="Pfam" id="PF13145">
    <property type="entry name" value="Rotamase_2"/>
    <property type="match status" value="1"/>
</dbReference>
<dbReference type="InterPro" id="IPR046357">
    <property type="entry name" value="PPIase_dom_sf"/>
</dbReference>
<dbReference type="PANTHER" id="PTHR47245">
    <property type="entry name" value="PEPTIDYLPROLYL ISOMERASE"/>
    <property type="match status" value="1"/>
</dbReference>
<evidence type="ECO:0000256" key="1">
    <source>
        <dbReference type="ARBA" id="ARBA00000971"/>
    </source>
</evidence>
<keyword evidence="4" id="KW-0413">Isomerase</keyword>